<sequence>MSLSKRVSQKSEAVKSKGPKRNPEIDAKIDHYIKQHPERIAYLKTETKDQLIRRSVLRDAIKYDANTTQKVKENEAINAFLKENPEIAQSIENKIANVPDDKKQQARLNLGRKEATKTALKM</sequence>
<keyword evidence="3" id="KW-1185">Reference proteome</keyword>
<evidence type="ECO:0000313" key="3">
    <source>
        <dbReference type="Proteomes" id="UP001243717"/>
    </source>
</evidence>
<accession>A0ABU1ALI3</accession>
<comment type="caution">
    <text evidence="2">The sequence shown here is derived from an EMBL/GenBank/DDBJ whole genome shotgun (WGS) entry which is preliminary data.</text>
</comment>
<dbReference type="Proteomes" id="UP001243717">
    <property type="component" value="Unassembled WGS sequence"/>
</dbReference>
<dbReference type="RefSeq" id="WP_308986118.1">
    <property type="nucleotide sequence ID" value="NZ_JARXIC010000029.1"/>
</dbReference>
<name>A0ABU1ALI3_9BACT</name>
<dbReference type="EMBL" id="JARXIC010000029">
    <property type="protein sequence ID" value="MDQ8195669.1"/>
    <property type="molecule type" value="Genomic_DNA"/>
</dbReference>
<feature type="compositionally biased region" description="Basic and acidic residues" evidence="1">
    <location>
        <begin position="21"/>
        <end position="30"/>
    </location>
</feature>
<evidence type="ECO:0000313" key="2">
    <source>
        <dbReference type="EMBL" id="MDQ8195669.1"/>
    </source>
</evidence>
<reference evidence="2 3" key="1">
    <citation type="submission" date="2023-04" db="EMBL/GenBank/DDBJ databases">
        <title>A novel bacteria isolated from coastal sediment.</title>
        <authorList>
            <person name="Liu X.-J."/>
            <person name="Du Z.-J."/>
        </authorList>
    </citation>
    <scope>NUCLEOTIDE SEQUENCE [LARGE SCALE GENOMIC DNA]</scope>
    <source>
        <strain evidence="2 3">SDUM461004</strain>
    </source>
</reference>
<proteinExistence type="predicted"/>
<protein>
    <submittedName>
        <fullName evidence="2">Uncharacterized protein</fullName>
    </submittedName>
</protein>
<feature type="region of interest" description="Disordered" evidence="1">
    <location>
        <begin position="1"/>
        <end position="30"/>
    </location>
</feature>
<organism evidence="2 3">
    <name type="scientific">Thalassobacterium sedimentorum</name>
    <dbReference type="NCBI Taxonomy" id="3041258"/>
    <lineage>
        <taxon>Bacteria</taxon>
        <taxon>Pseudomonadati</taxon>
        <taxon>Verrucomicrobiota</taxon>
        <taxon>Opitutia</taxon>
        <taxon>Puniceicoccales</taxon>
        <taxon>Coraliomargaritaceae</taxon>
        <taxon>Thalassobacterium</taxon>
    </lineage>
</organism>
<gene>
    <name evidence="2" type="ORF">QEH59_14640</name>
</gene>
<evidence type="ECO:0000256" key="1">
    <source>
        <dbReference type="SAM" id="MobiDB-lite"/>
    </source>
</evidence>